<accession>V8P373</accession>
<protein>
    <submittedName>
        <fullName evidence="2">Nucleolar protein 58</fullName>
    </submittedName>
</protein>
<dbReference type="EMBL" id="AZIM01001041">
    <property type="protein sequence ID" value="ETE68327.1"/>
    <property type="molecule type" value="Genomic_DNA"/>
</dbReference>
<proteinExistence type="predicted"/>
<feature type="compositionally biased region" description="Basic residues" evidence="1">
    <location>
        <begin position="175"/>
        <end position="192"/>
    </location>
</feature>
<keyword evidence="3" id="KW-1185">Reference proteome</keyword>
<feature type="compositionally biased region" description="Basic and acidic residues" evidence="1">
    <location>
        <begin position="140"/>
        <end position="174"/>
    </location>
</feature>
<name>V8P373_OPHHA</name>
<feature type="region of interest" description="Disordered" evidence="1">
    <location>
        <begin position="101"/>
        <end position="235"/>
    </location>
</feature>
<evidence type="ECO:0000313" key="3">
    <source>
        <dbReference type="Proteomes" id="UP000018936"/>
    </source>
</evidence>
<gene>
    <name evidence="2" type="primary">nop58</name>
    <name evidence="2" type="ORF">L345_05875</name>
</gene>
<dbReference type="Proteomes" id="UP000018936">
    <property type="component" value="Unassembled WGS sequence"/>
</dbReference>
<feature type="compositionally biased region" description="Polar residues" evidence="1">
    <location>
        <begin position="199"/>
        <end position="210"/>
    </location>
</feature>
<dbReference type="AlphaFoldDB" id="V8P373"/>
<evidence type="ECO:0000256" key="1">
    <source>
        <dbReference type="SAM" id="MobiDB-lite"/>
    </source>
</evidence>
<feature type="compositionally biased region" description="Basic residues" evidence="1">
    <location>
        <begin position="107"/>
        <end position="116"/>
    </location>
</feature>
<evidence type="ECO:0000313" key="2">
    <source>
        <dbReference type="EMBL" id="ETE68327.1"/>
    </source>
</evidence>
<organism evidence="2 3">
    <name type="scientific">Ophiophagus hannah</name>
    <name type="common">King cobra</name>
    <name type="synonym">Naja hannah</name>
    <dbReference type="NCBI Taxonomy" id="8665"/>
    <lineage>
        <taxon>Eukaryota</taxon>
        <taxon>Metazoa</taxon>
        <taxon>Chordata</taxon>
        <taxon>Craniata</taxon>
        <taxon>Vertebrata</taxon>
        <taxon>Euteleostomi</taxon>
        <taxon>Lepidosauria</taxon>
        <taxon>Squamata</taxon>
        <taxon>Bifurcata</taxon>
        <taxon>Unidentata</taxon>
        <taxon>Episquamata</taxon>
        <taxon>Toxicofera</taxon>
        <taxon>Serpentes</taxon>
        <taxon>Colubroidea</taxon>
        <taxon>Elapidae</taxon>
        <taxon>Elapinae</taxon>
        <taxon>Ophiophagus</taxon>
    </lineage>
</organism>
<sequence>MIVTSERMKYPVCGDRVLCEFSPHAAPAFSLVLPCHLNPYITVALRGQNGRLGWQVQRQIRGCRNMQIVAKMFCFSSSTQLKPDLDWKGLAFEEEGGGRIRKERKIEKKGKGRGKGKMKEGREGKEGKWKRKRRRRKGNRKEERKEEREREGREIEKKGKGERKDKRKGREMGKKKGRREGKERGKKRKGKSKEKGKESASSARCGQDGTSQRKKVSISGERSRSKAPGQSVDGT</sequence>
<feature type="compositionally biased region" description="Basic residues" evidence="1">
    <location>
        <begin position="128"/>
        <end position="139"/>
    </location>
</feature>
<comment type="caution">
    <text evidence="2">The sequence shown here is derived from an EMBL/GenBank/DDBJ whole genome shotgun (WGS) entry which is preliminary data.</text>
</comment>
<reference evidence="2 3" key="1">
    <citation type="journal article" date="2013" name="Proc. Natl. Acad. Sci. U.S.A.">
        <title>The king cobra genome reveals dynamic gene evolution and adaptation in the snake venom system.</title>
        <authorList>
            <person name="Vonk F.J."/>
            <person name="Casewell N.R."/>
            <person name="Henkel C.V."/>
            <person name="Heimberg A.M."/>
            <person name="Jansen H.J."/>
            <person name="McCleary R.J."/>
            <person name="Kerkkamp H.M."/>
            <person name="Vos R.A."/>
            <person name="Guerreiro I."/>
            <person name="Calvete J.J."/>
            <person name="Wuster W."/>
            <person name="Woods A.E."/>
            <person name="Logan J.M."/>
            <person name="Harrison R.A."/>
            <person name="Castoe T.A."/>
            <person name="de Koning A.P."/>
            <person name="Pollock D.D."/>
            <person name="Yandell M."/>
            <person name="Calderon D."/>
            <person name="Renjifo C."/>
            <person name="Currier R.B."/>
            <person name="Salgado D."/>
            <person name="Pla D."/>
            <person name="Sanz L."/>
            <person name="Hyder A.S."/>
            <person name="Ribeiro J.M."/>
            <person name="Arntzen J.W."/>
            <person name="van den Thillart G.E."/>
            <person name="Boetzer M."/>
            <person name="Pirovano W."/>
            <person name="Dirks R.P."/>
            <person name="Spaink H.P."/>
            <person name="Duboule D."/>
            <person name="McGlinn E."/>
            <person name="Kini R.M."/>
            <person name="Richardson M.K."/>
        </authorList>
    </citation>
    <scope>NUCLEOTIDE SEQUENCE</scope>
    <source>
        <tissue evidence="2">Blood</tissue>
    </source>
</reference>
<feature type="compositionally biased region" description="Basic and acidic residues" evidence="1">
    <location>
        <begin position="117"/>
        <end position="127"/>
    </location>
</feature>
<feature type="non-terminal residue" evidence="2">
    <location>
        <position position="1"/>
    </location>
</feature>